<dbReference type="PROSITE" id="PS51318">
    <property type="entry name" value="TAT"/>
    <property type="match status" value="1"/>
</dbReference>
<name>A0ABM7MRF1_9BURK</name>
<evidence type="ECO:0000256" key="1">
    <source>
        <dbReference type="ARBA" id="ARBA00004196"/>
    </source>
</evidence>
<feature type="chain" id="PRO_5047516842" evidence="5">
    <location>
        <begin position="29"/>
        <end position="329"/>
    </location>
</feature>
<proteinExistence type="inferred from homology"/>
<sequence length="329" mass="35734">MTKFNRRRFNHLLGAAAATTLLGSAAHAAPRTVTVASLFGEDKPETKIWLRIRDQVEKKLPGRFDFRIVQNAALGGEKQVAEGIRLGSIQASLSTISAVSSWVPDSQILDLPFLFKDRSHVRRTLDGKLGQEFKDKFAAQGFTVLGFINYGARHLLAKEAIPAPAGINGKRIRVIQSPLHTELWKAYGARPTAIPITETYNALKTGVVDAMDLTKSAYAGFKLHEVVPYLIETSHIWATGIVYVSQTFWKSLSDEERSVFAAAGLEGARAFDDLIIADEAASVATVSAAGGKVIPAQNLAGWQEGARKVWAQLAPTLGGLERIETIARS</sequence>
<dbReference type="InterPro" id="IPR006311">
    <property type="entry name" value="TAT_signal"/>
</dbReference>
<dbReference type="NCBIfam" id="NF037995">
    <property type="entry name" value="TRAP_S1"/>
    <property type="match status" value="1"/>
</dbReference>
<keyword evidence="7" id="KW-1185">Reference proteome</keyword>
<dbReference type="PIRSF" id="PIRSF006470">
    <property type="entry name" value="DctB"/>
    <property type="match status" value="1"/>
</dbReference>
<reference evidence="6 7" key="1">
    <citation type="journal article" date="2021" name="Microbiol. Spectr.">
        <title>A Single Bacterium Capable of Oxidation and Reduction of Iron at Circumneutral pH.</title>
        <authorList>
            <person name="Kato S."/>
            <person name="Ohkuma M."/>
        </authorList>
    </citation>
    <scope>NUCLEOTIDE SEQUENCE [LARGE SCALE GENOMIC DNA]</scope>
    <source>
        <strain evidence="6 7">MIZ03</strain>
    </source>
</reference>
<dbReference type="Gene3D" id="3.40.190.170">
    <property type="entry name" value="Bacterial extracellular solute-binding protein, family 7"/>
    <property type="match status" value="1"/>
</dbReference>
<dbReference type="InterPro" id="IPR018389">
    <property type="entry name" value="DctP_fam"/>
</dbReference>
<dbReference type="Pfam" id="PF03480">
    <property type="entry name" value="DctP"/>
    <property type="match status" value="1"/>
</dbReference>
<dbReference type="RefSeq" id="WP_223904841.1">
    <property type="nucleotide sequence ID" value="NZ_AP024238.1"/>
</dbReference>
<accession>A0ABM7MRF1</accession>
<dbReference type="EMBL" id="AP024238">
    <property type="protein sequence ID" value="BCO28936.1"/>
    <property type="molecule type" value="Genomic_DNA"/>
</dbReference>
<dbReference type="CDD" id="cd13603">
    <property type="entry name" value="PBP2_TRAP_Siap_TeaA_like"/>
    <property type="match status" value="1"/>
</dbReference>
<comment type="similarity">
    <text evidence="2">Belongs to the bacterial solute-binding protein 7 family.</text>
</comment>
<protein>
    <submittedName>
        <fullName evidence="6">Solute-binding protein</fullName>
    </submittedName>
</protein>
<comment type="subcellular location">
    <subcellularLocation>
        <location evidence="1">Cell envelope</location>
    </subcellularLocation>
</comment>
<keyword evidence="4 5" id="KW-0732">Signal</keyword>
<evidence type="ECO:0000313" key="7">
    <source>
        <dbReference type="Proteomes" id="UP000824366"/>
    </source>
</evidence>
<dbReference type="PANTHER" id="PTHR33376:SF4">
    <property type="entry name" value="SIALIC ACID-BINDING PERIPLASMIC PROTEIN SIAP"/>
    <property type="match status" value="1"/>
</dbReference>
<keyword evidence="3" id="KW-0813">Transport</keyword>
<dbReference type="PANTHER" id="PTHR33376">
    <property type="match status" value="1"/>
</dbReference>
<gene>
    <name evidence="6" type="ORF">MIZ03_3846</name>
</gene>
<evidence type="ECO:0000256" key="3">
    <source>
        <dbReference type="ARBA" id="ARBA00022448"/>
    </source>
</evidence>
<dbReference type="InterPro" id="IPR004682">
    <property type="entry name" value="TRAP_DctP"/>
</dbReference>
<evidence type="ECO:0000256" key="5">
    <source>
        <dbReference type="SAM" id="SignalP"/>
    </source>
</evidence>
<feature type="signal peptide" evidence="5">
    <location>
        <begin position="1"/>
        <end position="28"/>
    </location>
</feature>
<evidence type="ECO:0000313" key="6">
    <source>
        <dbReference type="EMBL" id="BCO28936.1"/>
    </source>
</evidence>
<evidence type="ECO:0000256" key="2">
    <source>
        <dbReference type="ARBA" id="ARBA00009023"/>
    </source>
</evidence>
<evidence type="ECO:0000256" key="4">
    <source>
        <dbReference type="ARBA" id="ARBA00022729"/>
    </source>
</evidence>
<organism evidence="6 7">
    <name type="scientific">Rhodoferax lithotrophicus</name>
    <dbReference type="NCBI Taxonomy" id="2798804"/>
    <lineage>
        <taxon>Bacteria</taxon>
        <taxon>Pseudomonadati</taxon>
        <taxon>Pseudomonadota</taxon>
        <taxon>Betaproteobacteria</taxon>
        <taxon>Burkholderiales</taxon>
        <taxon>Comamonadaceae</taxon>
        <taxon>Rhodoferax</taxon>
    </lineage>
</organism>
<dbReference type="InterPro" id="IPR038404">
    <property type="entry name" value="TRAP_DctP_sf"/>
</dbReference>
<dbReference type="Proteomes" id="UP000824366">
    <property type="component" value="Chromosome"/>
</dbReference>